<comment type="caution">
    <text evidence="4">The sequence shown here is derived from an EMBL/GenBank/DDBJ whole genome shotgun (WGS) entry which is preliminary data.</text>
</comment>
<dbReference type="InterPro" id="IPR050546">
    <property type="entry name" value="Glycosyl_Hydrlase_16"/>
</dbReference>
<evidence type="ECO:0000256" key="1">
    <source>
        <dbReference type="SAM" id="MobiDB-lite"/>
    </source>
</evidence>
<name>A0AA38JC97_9AGAR</name>
<dbReference type="GO" id="GO:0009251">
    <property type="term" value="P:glucan catabolic process"/>
    <property type="evidence" value="ECO:0007669"/>
    <property type="project" value="TreeGrafter"/>
</dbReference>
<proteinExistence type="predicted"/>
<reference evidence="4" key="1">
    <citation type="submission" date="2022-08" db="EMBL/GenBank/DDBJ databases">
        <authorList>
            <consortium name="DOE Joint Genome Institute"/>
            <person name="Min B."/>
            <person name="Sierra-Patev S."/>
            <person name="Naranjo-Ortiz M."/>
            <person name="Looney B."/>
            <person name="Konkel Z."/>
            <person name="Slot J.C."/>
            <person name="Sakamoto Y."/>
            <person name="Steenwyk J.L."/>
            <person name="Rokas A."/>
            <person name="Carro J."/>
            <person name="Camarero S."/>
            <person name="Ferreira P."/>
            <person name="Molpeceres G."/>
            <person name="Ruiz-duenas F.J."/>
            <person name="Serrano A."/>
            <person name="Henrissat B."/>
            <person name="Drula E."/>
            <person name="Hughes K.W."/>
            <person name="Mata J.L."/>
            <person name="Ishikawa N.K."/>
            <person name="Vargas-Isla R."/>
            <person name="Ushijima S."/>
            <person name="Smith C.A."/>
            <person name="Ahrendt S."/>
            <person name="Andreopoulos W."/>
            <person name="He G."/>
            <person name="LaButti K."/>
            <person name="Lipzen A."/>
            <person name="Ng V."/>
            <person name="Riley R."/>
            <person name="Sandor L."/>
            <person name="Barry K."/>
            <person name="Martinez A.T."/>
            <person name="Xiao Y."/>
            <person name="Gibbons J.G."/>
            <person name="Terashima K."/>
            <person name="Hibbett D.S."/>
            <person name="Grigoriev I.V."/>
        </authorList>
    </citation>
    <scope>NUCLEOTIDE SEQUENCE</scope>
    <source>
        <strain evidence="4">ET3784</strain>
    </source>
</reference>
<feature type="domain" description="GH16" evidence="3">
    <location>
        <begin position="118"/>
        <end position="393"/>
    </location>
</feature>
<feature type="signal peptide" evidence="2">
    <location>
        <begin position="1"/>
        <end position="24"/>
    </location>
</feature>
<organism evidence="4 5">
    <name type="scientific">Lentinula guzmanii</name>
    <dbReference type="NCBI Taxonomy" id="2804957"/>
    <lineage>
        <taxon>Eukaryota</taxon>
        <taxon>Fungi</taxon>
        <taxon>Dikarya</taxon>
        <taxon>Basidiomycota</taxon>
        <taxon>Agaricomycotina</taxon>
        <taxon>Agaricomycetes</taxon>
        <taxon>Agaricomycetidae</taxon>
        <taxon>Agaricales</taxon>
        <taxon>Marasmiineae</taxon>
        <taxon>Omphalotaceae</taxon>
        <taxon>Lentinula</taxon>
    </lineage>
</organism>
<dbReference type="PROSITE" id="PS51762">
    <property type="entry name" value="GH16_2"/>
    <property type="match status" value="1"/>
</dbReference>
<keyword evidence="5" id="KW-1185">Reference proteome</keyword>
<feature type="chain" id="PRO_5041428097" evidence="2">
    <location>
        <begin position="25"/>
        <end position="438"/>
    </location>
</feature>
<dbReference type="EMBL" id="JANVFO010000015">
    <property type="protein sequence ID" value="KAJ3733901.1"/>
    <property type="molecule type" value="Genomic_DNA"/>
</dbReference>
<dbReference type="AlphaFoldDB" id="A0AA38JC97"/>
<dbReference type="CDD" id="cd02181">
    <property type="entry name" value="GH16_fungal_Lam16A_glucanase"/>
    <property type="match status" value="1"/>
</dbReference>
<dbReference type="Proteomes" id="UP001176059">
    <property type="component" value="Unassembled WGS sequence"/>
</dbReference>
<sequence>MFFFLYDSLLLVCLSFSFYSSASATNVASYLARRTSSQVQSFTHDFNVALGVVLTSREKLQPQVHLTTGSQTVFCKSDAGATSAGSNSSSSSSSSGSSGTTKSTGTSTNTASAAGSSSTGVAISTPYRLVEEHVGSDFFDGWTFTDAADVTTHVSQFYVAGLVDYVDQGTASDNNLTEITSGGTAIMRVETTATVTGNRQSIRITTNNVYNSGLWILDAVHMPTGCGTWPAFWTNGPNWPDGGEIDIVEGVGDNTNDQATLHTLEGCSLASSSSSALGITGSVITSTDCVSTGGGCGIRSSSTVSYGAAFNGNGGGVFTMTLNSSGIAVWFFERSNIPSDITSGTPLPSLWGTPFAWWSSPTCNVTEFFGYQSTIFDTTLCGDLAGSVWSDAGAPGQEQSCATRTGVSDCDTFVQNNGAALQEAYWEINSVKIYQIPS</sequence>
<dbReference type="InterPro" id="IPR013320">
    <property type="entry name" value="ConA-like_dom_sf"/>
</dbReference>
<dbReference type="Pfam" id="PF26113">
    <property type="entry name" value="GH16_XgeA"/>
    <property type="match status" value="1"/>
</dbReference>
<evidence type="ECO:0000313" key="5">
    <source>
        <dbReference type="Proteomes" id="UP001176059"/>
    </source>
</evidence>
<evidence type="ECO:0000259" key="3">
    <source>
        <dbReference type="PROSITE" id="PS51762"/>
    </source>
</evidence>
<dbReference type="PANTHER" id="PTHR10963:SF24">
    <property type="entry name" value="GLYCOSIDASE C21B10.07-RELATED"/>
    <property type="match status" value="1"/>
</dbReference>
<keyword evidence="2" id="KW-0732">Signal</keyword>
<dbReference type="GO" id="GO:0004553">
    <property type="term" value="F:hydrolase activity, hydrolyzing O-glycosyl compounds"/>
    <property type="evidence" value="ECO:0007669"/>
    <property type="project" value="InterPro"/>
</dbReference>
<evidence type="ECO:0000313" key="4">
    <source>
        <dbReference type="EMBL" id="KAJ3733901.1"/>
    </source>
</evidence>
<accession>A0AA38JC97</accession>
<protein>
    <submittedName>
        <fullName evidence="4">Concanavalin A-like lectin/glucanase domain-containing protein</fullName>
    </submittedName>
</protein>
<evidence type="ECO:0000256" key="2">
    <source>
        <dbReference type="SAM" id="SignalP"/>
    </source>
</evidence>
<dbReference type="InterPro" id="IPR000757">
    <property type="entry name" value="Beta-glucanase-like"/>
</dbReference>
<gene>
    <name evidence="4" type="ORF">DFJ43DRAFT_994078</name>
</gene>
<dbReference type="SUPFAM" id="SSF49899">
    <property type="entry name" value="Concanavalin A-like lectins/glucanases"/>
    <property type="match status" value="1"/>
</dbReference>
<feature type="region of interest" description="Disordered" evidence="1">
    <location>
        <begin position="82"/>
        <end position="119"/>
    </location>
</feature>
<reference evidence="4" key="2">
    <citation type="journal article" date="2023" name="Proc. Natl. Acad. Sci. U.S.A.">
        <title>A global phylogenomic analysis of the shiitake genus Lentinula.</title>
        <authorList>
            <person name="Sierra-Patev S."/>
            <person name="Min B."/>
            <person name="Naranjo-Ortiz M."/>
            <person name="Looney B."/>
            <person name="Konkel Z."/>
            <person name="Slot J.C."/>
            <person name="Sakamoto Y."/>
            <person name="Steenwyk J.L."/>
            <person name="Rokas A."/>
            <person name="Carro J."/>
            <person name="Camarero S."/>
            <person name="Ferreira P."/>
            <person name="Molpeceres G."/>
            <person name="Ruiz-Duenas F.J."/>
            <person name="Serrano A."/>
            <person name="Henrissat B."/>
            <person name="Drula E."/>
            <person name="Hughes K.W."/>
            <person name="Mata J.L."/>
            <person name="Ishikawa N.K."/>
            <person name="Vargas-Isla R."/>
            <person name="Ushijima S."/>
            <person name="Smith C.A."/>
            <person name="Donoghue J."/>
            <person name="Ahrendt S."/>
            <person name="Andreopoulos W."/>
            <person name="He G."/>
            <person name="LaButti K."/>
            <person name="Lipzen A."/>
            <person name="Ng V."/>
            <person name="Riley R."/>
            <person name="Sandor L."/>
            <person name="Barry K."/>
            <person name="Martinez A.T."/>
            <person name="Xiao Y."/>
            <person name="Gibbons J.G."/>
            <person name="Terashima K."/>
            <person name="Grigoriev I.V."/>
            <person name="Hibbett D."/>
        </authorList>
    </citation>
    <scope>NUCLEOTIDE SEQUENCE</scope>
    <source>
        <strain evidence="4">ET3784</strain>
    </source>
</reference>
<dbReference type="PANTHER" id="PTHR10963">
    <property type="entry name" value="GLYCOSYL HYDROLASE-RELATED"/>
    <property type="match status" value="1"/>
</dbReference>
<dbReference type="Gene3D" id="2.60.120.200">
    <property type="match status" value="1"/>
</dbReference>